<dbReference type="InterPro" id="IPR029055">
    <property type="entry name" value="Ntn_hydrolases_N"/>
</dbReference>
<keyword evidence="2" id="KW-0378">Hydrolase</keyword>
<sequence length="357" mass="41100">MRGENMCTTFSLNKDRLVGQNYDFYFGHGCILFNPKNLKKYTPVQPPQKPLTWLSSFNSLTFNQFGCEFPTGGMNDQGLVAAIMFDEDGIFPKEEASSGLSELQWVQYQLDNFATVAEVRDHLSETLPFAQFMPLHYTLADASGQSLIVEFVDGQPVLHDDQDFHVLTNTNLERTQQEAQDPPQTIDKDRDLSVRRYASLMADFARDKDQTADVDQAFDYLNRVAFLNQEDNIGFNFMLQEEVPVYTYWSIVYDSQQKQIYLKTYDHPDLKVFSLEKMAERYQRISMLDIETSQAGDLSQALQPFDPALNRSMIAQSYSQLAPDLPSQVLDWLSTYPQTFRRKGALMQSLRRLWGRA</sequence>
<name>A0ABS5AWB5_9STRE</name>
<evidence type="ECO:0000259" key="3">
    <source>
        <dbReference type="Pfam" id="PF02275"/>
    </source>
</evidence>
<dbReference type="PANTHER" id="PTHR35527:SF2">
    <property type="entry name" value="HYDROLASE"/>
    <property type="match status" value="1"/>
</dbReference>
<dbReference type="EMBL" id="QFAY01000010">
    <property type="protein sequence ID" value="MBP2620863.1"/>
    <property type="molecule type" value="Genomic_DNA"/>
</dbReference>
<dbReference type="InterPro" id="IPR052193">
    <property type="entry name" value="Peptidase_C59"/>
</dbReference>
<proteinExistence type="inferred from homology"/>
<organism evidence="4 5">
    <name type="scientific">Streptococcus panodentis</name>
    <dbReference type="NCBI Taxonomy" id="1581472"/>
    <lineage>
        <taxon>Bacteria</taxon>
        <taxon>Bacillati</taxon>
        <taxon>Bacillota</taxon>
        <taxon>Bacilli</taxon>
        <taxon>Lactobacillales</taxon>
        <taxon>Streptococcaceae</taxon>
        <taxon>Streptococcus</taxon>
    </lineage>
</organism>
<feature type="domain" description="Choloylglycine hydrolase/NAAA C-terminal" evidence="3">
    <location>
        <begin position="7"/>
        <end position="170"/>
    </location>
</feature>
<comment type="caution">
    <text evidence="4">The sequence shown here is derived from an EMBL/GenBank/DDBJ whole genome shotgun (WGS) entry which is preliminary data.</text>
</comment>
<evidence type="ECO:0000256" key="1">
    <source>
        <dbReference type="ARBA" id="ARBA00006625"/>
    </source>
</evidence>
<evidence type="ECO:0000313" key="4">
    <source>
        <dbReference type="EMBL" id="MBP2620863.1"/>
    </source>
</evidence>
<dbReference type="InterPro" id="IPR029132">
    <property type="entry name" value="CBAH/NAAA_C"/>
</dbReference>
<gene>
    <name evidence="4" type="ORF">DHL47_05835</name>
</gene>
<evidence type="ECO:0000256" key="2">
    <source>
        <dbReference type="ARBA" id="ARBA00022801"/>
    </source>
</evidence>
<dbReference type="Pfam" id="PF02275">
    <property type="entry name" value="CBAH"/>
    <property type="match status" value="1"/>
</dbReference>
<reference evidence="4 5" key="1">
    <citation type="submission" date="2018-05" db="EMBL/GenBank/DDBJ databases">
        <title>Draft genome sequence of Streptococcus panodentis CCUG 70867T.</title>
        <authorList>
            <person name="Salva-Serra F."/>
            <person name="Mendez V."/>
            <person name="Jaen-Luchoro D."/>
            <person name="Gonzales-Siles L."/>
            <person name="Karlsson R."/>
            <person name="Engstrom-Jakobsson H."/>
            <person name="Busquets A."/>
            <person name="Gomila M."/>
            <person name="Pineiro-Iglesias B."/>
            <person name="Bennasar-Figueras A."/>
            <person name="Seeger M."/>
            <person name="Moore E."/>
        </authorList>
    </citation>
    <scope>NUCLEOTIDE SEQUENCE [LARGE SCALE GENOMIC DNA]</scope>
    <source>
        <strain evidence="4 5">CCUG 70867</strain>
    </source>
</reference>
<protein>
    <recommendedName>
        <fullName evidence="3">Choloylglycine hydrolase/NAAA C-terminal domain-containing protein</fullName>
    </recommendedName>
</protein>
<dbReference type="Gene3D" id="3.60.60.10">
    <property type="entry name" value="Penicillin V Acylase, Chain A"/>
    <property type="match status" value="1"/>
</dbReference>
<dbReference type="Proteomes" id="UP001519349">
    <property type="component" value="Unassembled WGS sequence"/>
</dbReference>
<dbReference type="SUPFAM" id="SSF56235">
    <property type="entry name" value="N-terminal nucleophile aminohydrolases (Ntn hydrolases)"/>
    <property type="match status" value="1"/>
</dbReference>
<dbReference type="PANTHER" id="PTHR35527">
    <property type="entry name" value="CHOLOYLGLYCINE HYDROLASE"/>
    <property type="match status" value="1"/>
</dbReference>
<keyword evidence="5" id="KW-1185">Reference proteome</keyword>
<comment type="similarity">
    <text evidence="1">Belongs to the peptidase C59 family.</text>
</comment>
<accession>A0ABS5AWB5</accession>
<evidence type="ECO:0000313" key="5">
    <source>
        <dbReference type="Proteomes" id="UP001519349"/>
    </source>
</evidence>